<gene>
    <name evidence="9" type="ORF">MSNKSG1_08793</name>
</gene>
<dbReference type="AlphaFoldDB" id="M7CQP0"/>
<evidence type="ECO:0008006" key="11">
    <source>
        <dbReference type="Google" id="ProtNLM"/>
    </source>
</evidence>
<evidence type="ECO:0000259" key="7">
    <source>
        <dbReference type="Pfam" id="PF02706"/>
    </source>
</evidence>
<dbReference type="STRING" id="1288826.MSNKSG1_08793"/>
<feature type="domain" description="Polysaccharide chain length determinant N-terminal" evidence="7">
    <location>
        <begin position="13"/>
        <end position="111"/>
    </location>
</feature>
<evidence type="ECO:0000256" key="4">
    <source>
        <dbReference type="ARBA" id="ARBA00022989"/>
    </source>
</evidence>
<dbReference type="PANTHER" id="PTHR32309:SF13">
    <property type="entry name" value="FERRIC ENTEROBACTIN TRANSPORT PROTEIN FEPE"/>
    <property type="match status" value="1"/>
</dbReference>
<dbReference type="RefSeq" id="WP_008938901.1">
    <property type="nucleotide sequence ID" value="NZ_APAT01000015.1"/>
</dbReference>
<reference evidence="9 10" key="1">
    <citation type="journal article" date="2013" name="Genome Announc.">
        <title>Genome Sequence of Hydrothermal Arsenic-Respiring Bacterium Marinobacter santoriniensis NKSG1T.</title>
        <authorList>
            <person name="Handley K.M."/>
            <person name="Upton M."/>
            <person name="Beatson S.A."/>
            <person name="Hery M."/>
            <person name="Lloyd J.R."/>
        </authorList>
    </citation>
    <scope>NUCLEOTIDE SEQUENCE [LARGE SCALE GENOMIC DNA]</scope>
    <source>
        <strain evidence="9 10">NKSG1</strain>
    </source>
</reference>
<dbReference type="InterPro" id="IPR003856">
    <property type="entry name" value="LPS_length_determ_N"/>
</dbReference>
<dbReference type="InterPro" id="IPR032807">
    <property type="entry name" value="GNVR"/>
</dbReference>
<dbReference type="GO" id="GO:0005886">
    <property type="term" value="C:plasma membrane"/>
    <property type="evidence" value="ECO:0007669"/>
    <property type="project" value="UniProtKB-SubCell"/>
</dbReference>
<dbReference type="PANTHER" id="PTHR32309">
    <property type="entry name" value="TYROSINE-PROTEIN KINASE"/>
    <property type="match status" value="1"/>
</dbReference>
<protein>
    <recommendedName>
        <fullName evidence="11">Lipopolysaccharide biosynthesis protein</fullName>
    </recommendedName>
</protein>
<feature type="domain" description="Tyrosine-protein kinase G-rich" evidence="8">
    <location>
        <begin position="237"/>
        <end position="302"/>
    </location>
</feature>
<comment type="caution">
    <text evidence="9">The sequence shown here is derived from an EMBL/GenBank/DDBJ whole genome shotgun (WGS) entry which is preliminary data.</text>
</comment>
<evidence type="ECO:0000256" key="6">
    <source>
        <dbReference type="SAM" id="Phobius"/>
    </source>
</evidence>
<dbReference type="Pfam" id="PF13807">
    <property type="entry name" value="GNVR"/>
    <property type="match status" value="1"/>
</dbReference>
<evidence type="ECO:0000256" key="2">
    <source>
        <dbReference type="ARBA" id="ARBA00022475"/>
    </source>
</evidence>
<evidence type="ECO:0000313" key="10">
    <source>
        <dbReference type="Proteomes" id="UP000011960"/>
    </source>
</evidence>
<evidence type="ECO:0000256" key="3">
    <source>
        <dbReference type="ARBA" id="ARBA00022692"/>
    </source>
</evidence>
<keyword evidence="10" id="KW-1185">Reference proteome</keyword>
<dbReference type="OrthoDB" id="9775724at2"/>
<dbReference type="eggNOG" id="COG3765">
    <property type="taxonomic scope" value="Bacteria"/>
</dbReference>
<dbReference type="PATRIC" id="fig|1288826.3.peg.1722"/>
<sequence length="320" mass="35656">MNQAVQKFSCAEDEIDLRALFATLWQGKWLIIVITFLCAAAGVGYALYKPNVYTASAVVAPAQDSSGGMQISGQLSGLASLAGVNLGSSDTNKTAIAKEVLQSRAFLTDFIHRHQLAVPIMATTGWSEKTKTWRYNTEVYNPHADKWLTNDEGESFEPTDWDLVKTFRRQLNVSQNSENGMLILSITSYSPMAASNWVSWLIQDINEHMRAQDVQESQARMDYLEKKLRETSNADMQRVFYQLIEKETRIIMLANAQPEYIFRTIDPAVPPQDKSGPKRALMAVLATLLGGMLGVFVVFVRAFIKRENGSASDVALTQSN</sequence>
<dbReference type="Proteomes" id="UP000011960">
    <property type="component" value="Unassembled WGS sequence"/>
</dbReference>
<keyword evidence="3 6" id="KW-0812">Transmembrane</keyword>
<dbReference type="EMBL" id="APAT01000015">
    <property type="protein sequence ID" value="EMP55956.1"/>
    <property type="molecule type" value="Genomic_DNA"/>
</dbReference>
<evidence type="ECO:0000256" key="1">
    <source>
        <dbReference type="ARBA" id="ARBA00004651"/>
    </source>
</evidence>
<keyword evidence="5 6" id="KW-0472">Membrane</keyword>
<dbReference type="Pfam" id="PF02706">
    <property type="entry name" value="Wzz"/>
    <property type="match status" value="1"/>
</dbReference>
<organism evidence="9 10">
    <name type="scientific">Marinobacter santoriniensis NKSG1</name>
    <dbReference type="NCBI Taxonomy" id="1288826"/>
    <lineage>
        <taxon>Bacteria</taxon>
        <taxon>Pseudomonadati</taxon>
        <taxon>Pseudomonadota</taxon>
        <taxon>Gammaproteobacteria</taxon>
        <taxon>Pseudomonadales</taxon>
        <taxon>Marinobacteraceae</taxon>
        <taxon>Marinobacter</taxon>
    </lineage>
</organism>
<evidence type="ECO:0000259" key="8">
    <source>
        <dbReference type="Pfam" id="PF13807"/>
    </source>
</evidence>
<accession>M7CQP0</accession>
<keyword evidence="2" id="KW-1003">Cell membrane</keyword>
<proteinExistence type="predicted"/>
<feature type="transmembrane region" description="Helical" evidence="6">
    <location>
        <begin position="29"/>
        <end position="48"/>
    </location>
</feature>
<keyword evidence="4 6" id="KW-1133">Transmembrane helix</keyword>
<feature type="transmembrane region" description="Helical" evidence="6">
    <location>
        <begin position="280"/>
        <end position="304"/>
    </location>
</feature>
<name>M7CQP0_9GAMM</name>
<dbReference type="GO" id="GO:0004713">
    <property type="term" value="F:protein tyrosine kinase activity"/>
    <property type="evidence" value="ECO:0007669"/>
    <property type="project" value="TreeGrafter"/>
</dbReference>
<evidence type="ECO:0000256" key="5">
    <source>
        <dbReference type="ARBA" id="ARBA00023136"/>
    </source>
</evidence>
<evidence type="ECO:0000313" key="9">
    <source>
        <dbReference type="EMBL" id="EMP55956.1"/>
    </source>
</evidence>
<dbReference type="InterPro" id="IPR050445">
    <property type="entry name" value="Bact_polysacc_biosynth/exp"/>
</dbReference>
<comment type="subcellular location">
    <subcellularLocation>
        <location evidence="1">Cell membrane</location>
        <topology evidence="1">Multi-pass membrane protein</topology>
    </subcellularLocation>
</comment>